<feature type="domain" description="EGF-like" evidence="17">
    <location>
        <begin position="4162"/>
        <end position="4198"/>
    </location>
</feature>
<feature type="region of interest" description="Disordered" evidence="16">
    <location>
        <begin position="581"/>
        <end position="685"/>
    </location>
</feature>
<feature type="region of interest" description="Disordered" evidence="16">
    <location>
        <begin position="3131"/>
        <end position="3167"/>
    </location>
</feature>
<feature type="region of interest" description="Disordered" evidence="16">
    <location>
        <begin position="1103"/>
        <end position="1167"/>
    </location>
</feature>
<dbReference type="Gene3D" id="2.10.25.10">
    <property type="entry name" value="Laminin"/>
    <property type="match status" value="2"/>
</dbReference>
<dbReference type="GO" id="GO:0005540">
    <property type="term" value="F:hyaluronic acid binding"/>
    <property type="evidence" value="ECO:0007669"/>
    <property type="project" value="UniProtKB-KW"/>
</dbReference>
<feature type="compositionally biased region" description="Basic and acidic residues" evidence="16">
    <location>
        <begin position="1131"/>
        <end position="1142"/>
    </location>
</feature>
<feature type="disulfide bond" evidence="15">
    <location>
        <begin position="4331"/>
        <end position="4374"/>
    </location>
</feature>
<feature type="disulfide bond" evidence="14">
    <location>
        <begin position="4188"/>
        <end position="4197"/>
    </location>
</feature>
<feature type="compositionally biased region" description="Low complexity" evidence="16">
    <location>
        <begin position="1492"/>
        <end position="1501"/>
    </location>
</feature>
<name>A0AAN9DLL9_9TELE</name>
<evidence type="ECO:0000256" key="16">
    <source>
        <dbReference type="SAM" id="MobiDB-lite"/>
    </source>
</evidence>
<feature type="region of interest" description="Disordered" evidence="16">
    <location>
        <begin position="2786"/>
        <end position="2850"/>
    </location>
</feature>
<dbReference type="SUPFAM" id="SSF56436">
    <property type="entry name" value="C-type lectin-like"/>
    <property type="match status" value="1"/>
</dbReference>
<dbReference type="CDD" id="cd00054">
    <property type="entry name" value="EGF_CA"/>
    <property type="match status" value="2"/>
</dbReference>
<dbReference type="CDD" id="cd00033">
    <property type="entry name" value="CCP"/>
    <property type="match status" value="1"/>
</dbReference>
<dbReference type="PROSITE" id="PS50041">
    <property type="entry name" value="C_TYPE_LECTIN_2"/>
    <property type="match status" value="1"/>
</dbReference>
<evidence type="ECO:0000256" key="10">
    <source>
        <dbReference type="ARBA" id="ARBA00023273"/>
    </source>
</evidence>
<dbReference type="PROSITE" id="PS00615">
    <property type="entry name" value="C_TYPE_LECTIN_1"/>
    <property type="match status" value="1"/>
</dbReference>
<evidence type="ECO:0000259" key="17">
    <source>
        <dbReference type="PROSITE" id="PS50026"/>
    </source>
</evidence>
<keyword evidence="4" id="KW-0272">Extracellular matrix</keyword>
<feature type="region of interest" description="Disordered" evidence="16">
    <location>
        <begin position="3544"/>
        <end position="3565"/>
    </location>
</feature>
<comment type="caution">
    <text evidence="14">Lacks conserved residue(s) required for the propagation of feature annotation.</text>
</comment>
<dbReference type="InterPro" id="IPR000742">
    <property type="entry name" value="EGF"/>
</dbReference>
<feature type="compositionally biased region" description="Low complexity" evidence="16">
    <location>
        <begin position="250"/>
        <end position="260"/>
    </location>
</feature>
<feature type="compositionally biased region" description="Polar residues" evidence="16">
    <location>
        <begin position="98"/>
        <end position="122"/>
    </location>
</feature>
<dbReference type="SMART" id="SM00034">
    <property type="entry name" value="CLECT"/>
    <property type="match status" value="1"/>
</dbReference>
<feature type="region of interest" description="Disordered" evidence="16">
    <location>
        <begin position="3894"/>
        <end position="3929"/>
    </location>
</feature>
<feature type="region of interest" description="Disordered" evidence="16">
    <location>
        <begin position="1275"/>
        <end position="1361"/>
    </location>
</feature>
<keyword evidence="21" id="KW-1185">Reference proteome</keyword>
<feature type="compositionally biased region" description="Low complexity" evidence="16">
    <location>
        <begin position="998"/>
        <end position="1016"/>
    </location>
</feature>
<dbReference type="PROSITE" id="PS00010">
    <property type="entry name" value="ASX_HYDROXYL"/>
    <property type="match status" value="1"/>
</dbReference>
<feature type="compositionally biased region" description="Basic and acidic residues" evidence="16">
    <location>
        <begin position="1308"/>
        <end position="1318"/>
    </location>
</feature>
<feature type="compositionally biased region" description="Low complexity" evidence="16">
    <location>
        <begin position="798"/>
        <end position="807"/>
    </location>
</feature>
<feature type="compositionally biased region" description="Polar residues" evidence="16">
    <location>
        <begin position="1479"/>
        <end position="1491"/>
    </location>
</feature>
<feature type="region of interest" description="Disordered" evidence="16">
    <location>
        <begin position="1795"/>
        <end position="1869"/>
    </location>
</feature>
<feature type="compositionally biased region" description="Low complexity" evidence="16">
    <location>
        <begin position="2589"/>
        <end position="2613"/>
    </location>
</feature>
<feature type="region of interest" description="Disordered" evidence="16">
    <location>
        <begin position="2139"/>
        <end position="2239"/>
    </location>
</feature>
<dbReference type="PANTHER" id="PTHR22804">
    <property type="entry name" value="AGGRECAN/VERSICAN PROTEOGLYCAN"/>
    <property type="match status" value="1"/>
</dbReference>
<feature type="compositionally biased region" description="Polar residues" evidence="16">
    <location>
        <begin position="972"/>
        <end position="988"/>
    </location>
</feature>
<dbReference type="PROSITE" id="PS00022">
    <property type="entry name" value="EGF_1"/>
    <property type="match status" value="2"/>
</dbReference>
<feature type="compositionally biased region" description="Polar residues" evidence="16">
    <location>
        <begin position="1143"/>
        <end position="1162"/>
    </location>
</feature>
<dbReference type="InterPro" id="IPR013032">
    <property type="entry name" value="EGF-like_CS"/>
</dbReference>
<dbReference type="SMART" id="SM00032">
    <property type="entry name" value="CCP"/>
    <property type="match status" value="1"/>
</dbReference>
<feature type="compositionally biased region" description="Low complexity" evidence="16">
    <location>
        <begin position="2380"/>
        <end position="2391"/>
    </location>
</feature>
<evidence type="ECO:0000256" key="1">
    <source>
        <dbReference type="ARBA" id="ARBA00004316"/>
    </source>
</evidence>
<proteinExistence type="predicted"/>
<feature type="domain" description="C-type lectin" evidence="18">
    <location>
        <begin position="4211"/>
        <end position="4325"/>
    </location>
</feature>
<dbReference type="InterPro" id="IPR000152">
    <property type="entry name" value="EGF-type_Asp/Asn_hydroxyl_site"/>
</dbReference>
<dbReference type="InterPro" id="IPR018378">
    <property type="entry name" value="C-type_lectin_CS"/>
</dbReference>
<reference evidence="20 21" key="1">
    <citation type="submission" date="2024-02" db="EMBL/GenBank/DDBJ databases">
        <title>Chromosome-level genome assembly of the Eurasian Minnow (Phoxinus phoxinus).</title>
        <authorList>
            <person name="Oriowo T.O."/>
            <person name="Martin S."/>
            <person name="Stange M."/>
            <person name="Chrysostomakis Y."/>
            <person name="Brown T."/>
            <person name="Winkler S."/>
            <person name="Kukowka S."/>
            <person name="Myers E.W."/>
            <person name="Bohne A."/>
        </authorList>
    </citation>
    <scope>NUCLEOTIDE SEQUENCE [LARGE SCALE GENOMIC DNA]</scope>
    <source>
        <strain evidence="20">ZFMK-TIS-60720</strain>
        <tissue evidence="20">Whole Organism</tissue>
    </source>
</reference>
<keyword evidence="5 14" id="KW-0245">EGF-like domain</keyword>
<gene>
    <name evidence="20" type="ORF">R3I93_003379</name>
</gene>
<feature type="compositionally biased region" description="Low complexity" evidence="16">
    <location>
        <begin position="2010"/>
        <end position="2019"/>
    </location>
</feature>
<feature type="region of interest" description="Disordered" evidence="16">
    <location>
        <begin position="2899"/>
        <end position="2923"/>
    </location>
</feature>
<dbReference type="GO" id="GO:0072534">
    <property type="term" value="C:perineuronal net"/>
    <property type="evidence" value="ECO:0007669"/>
    <property type="project" value="TreeGrafter"/>
</dbReference>
<evidence type="ECO:0000256" key="11">
    <source>
        <dbReference type="ARBA" id="ARBA00023290"/>
    </source>
</evidence>
<feature type="compositionally biased region" description="Polar residues" evidence="16">
    <location>
        <begin position="1319"/>
        <end position="1335"/>
    </location>
</feature>
<comment type="subcellular location">
    <subcellularLocation>
        <location evidence="1">Cell projection</location>
    </subcellularLocation>
    <subcellularLocation>
        <location evidence="2">Secreted</location>
        <location evidence="2">Extracellular space</location>
        <location evidence="2">Extracellular matrix</location>
    </subcellularLocation>
</comment>
<feature type="region of interest" description="Disordered" evidence="16">
    <location>
        <begin position="1613"/>
        <end position="1635"/>
    </location>
</feature>
<feature type="compositionally biased region" description="Polar residues" evidence="16">
    <location>
        <begin position="2973"/>
        <end position="2988"/>
    </location>
</feature>
<evidence type="ECO:0000313" key="21">
    <source>
        <dbReference type="Proteomes" id="UP001364617"/>
    </source>
</evidence>
<feature type="compositionally biased region" description="Polar residues" evidence="16">
    <location>
        <begin position="2817"/>
        <end position="2831"/>
    </location>
</feature>
<dbReference type="InterPro" id="IPR001304">
    <property type="entry name" value="C-type_lectin-like"/>
</dbReference>
<dbReference type="SUPFAM" id="SSF57535">
    <property type="entry name" value="Complement control module/SCR domain"/>
    <property type="match status" value="1"/>
</dbReference>
<feature type="compositionally biased region" description="Polar residues" evidence="16">
    <location>
        <begin position="3398"/>
        <end position="3409"/>
    </location>
</feature>
<evidence type="ECO:0000256" key="8">
    <source>
        <dbReference type="ARBA" id="ARBA00023157"/>
    </source>
</evidence>
<dbReference type="SMART" id="SM00179">
    <property type="entry name" value="EGF_CA"/>
    <property type="match status" value="1"/>
</dbReference>
<dbReference type="GO" id="GO:0010001">
    <property type="term" value="P:glial cell differentiation"/>
    <property type="evidence" value="ECO:0007669"/>
    <property type="project" value="TreeGrafter"/>
</dbReference>
<feature type="region of interest" description="Disordered" evidence="16">
    <location>
        <begin position="1479"/>
        <end position="1518"/>
    </location>
</feature>
<feature type="compositionally biased region" description="Low complexity" evidence="16">
    <location>
        <begin position="3010"/>
        <end position="3030"/>
    </location>
</feature>
<dbReference type="InterPro" id="IPR018097">
    <property type="entry name" value="EGF_Ca-bd_CS"/>
</dbReference>
<feature type="compositionally biased region" description="Basic and acidic residues" evidence="16">
    <location>
        <begin position="961"/>
        <end position="971"/>
    </location>
</feature>
<feature type="compositionally biased region" description="Basic and acidic residues" evidence="16">
    <location>
        <begin position="2168"/>
        <end position="2184"/>
    </location>
</feature>
<dbReference type="InterPro" id="IPR016186">
    <property type="entry name" value="C-type_lectin-like/link_sf"/>
</dbReference>
<dbReference type="Pfam" id="PF12661">
    <property type="entry name" value="hEGF"/>
    <property type="match status" value="1"/>
</dbReference>
<feature type="region of interest" description="Disordered" evidence="16">
    <location>
        <begin position="2964"/>
        <end position="3043"/>
    </location>
</feature>
<evidence type="ECO:0000256" key="2">
    <source>
        <dbReference type="ARBA" id="ARBA00004498"/>
    </source>
</evidence>
<sequence>MDDKELSAKPSESTIIDVSETLSSSAQTEHLDKTLSESTETMNSEMTTAKDMLSPSIFSSLPLTESEASGDDTSNMFSKEFTTSSSLYKPSKSDQELTKTTGQISVSSSSDAVATEDQTTETYSREPVSTLDSTVTSTTHTFTSLNTGVSTGRTVTSQDVTSHTTTTTVTIMEDKELTSNPSESTIIDASETISSSAQTEHLDKTLSESAVTMNSEMATAKDLLTPRFFVSLPSTESEASGDDTSEMFSKDLSTSSSLDTTTKSDKFLTKTLSDRTETISVSTSSVTLDTQDQTTETHSREPFSSLNSTSSSTVHTLTSLSTEHSLGQTFTSQDVTSHTAATSVTVLEDKELSSKPSEPTIIDVSETLSSSDQTEHVGKTLSESAVTMNSEMTTAKDLLSPSIFSSFPLTESEASGDDTSDMFSKDFTTTSSLYIPSKSDQELNKTTGKISVSSSPDAVATGDQTTETYSREPVSTLDSTVTSTIHTFTSLNTGVSTGRTATSQDVTSNTAATPVSIMEDKELSSKPSESTIIDASETLFSSTQTEHLDKTLSESTVTITSEMTTANGLLLLSSFFSSLPSTESEASGDDTSEMFSKDLSTSSSLHTTTISDEDLTKTPSDRTETISVSNSSGTLVTQDQTTETHRREPVSSLDSTSSSKVHTLTSLSTEQSTGQTFTSQDVTSHTAATTVTVMDDKELSAKPSESTIIDVSETLSSSAQTEHLDKTLSESAVTMNSDMTTAKDLLSPSIFSSLPLTESEASGDDTSDVFSKEFTASSSLYVTSKSDQELTKTTGQISVSSSSDAVSTGDQTTETHSREPVSTLDSTVTSTIHAFISLNTGVSTGRTVTSQDVTSHTATTTVTIMEDKELSAKPSESTIINVSEALFSSAQTEHLDKTLSESTVTMTSERTTAKGLLSPSRCFSSLTSTESEASEDDTSEMFSKDLSTSSSLYTTTISDEDLTKTPSDRTETISVSTSSDTLVTQDQTTETHSREPVSSLDSTSSSTVHTLTSLSTEQSTGQTFTSQDVTSHTAATTVTVMDDKELSSKPSESTIIDVSETLSSSAQTEHLDKTLSESTVTMNSEMTTAKDMLSPSIFSSLPLTESEASGDDTSDMFSKEFTTSSSLYKPSKSDQELNKTTEKISVSSSPDAVATGDQTTETYSREPVSTLDSTVTSTTHIFTSLNTGVSTGRTATSQDVTSNTAATTVSIMEDKELSSKPSESTIIDASETLFYSAQSEHLDKTLSESTVTITSEMTSANGLLLLSSFFSSLPSTESEASGDDTSEMFSKDLSTSSSLHTTTISDEDLTKTQSDRTETISVSTSSGTLVTQDQTTETHSREPVSSLDSTSSSKVHTLTSLSTEQSTGQTFTSQDVTSHTAATTVTVMDDKELSAKPSESTIIDVSETLSSSAHTEHLDKTLSESAVTMNSDMTTAKDLLSPSIFSSLPLTESEASGDDTSDVFSKEFTASSSLYVTSKSDQELTKTTGQISVSSSSDAVSTGDQTTETHSREPVSTLDSTVTSTIHAFISLNTGVSTGRTVTSQDVTSHTATTTVTIMEDKELSAKPSESTIINFSEALFSSAQTEHLDKTFSENTVTMTSERTTAKGLLSPSRFFSSLPSTESEASGDDTSEMFSKDLSISSSLYTTTISDEDLTKTPSDRTETISVSTSSGTLVTQDQTTETHSREPVSSLDSTSSSTVHTLTSLSTEQSTGQTFTSQDVTSHTAATTVTVMDDKELSSKPSESTIIDVSETLSSSAKTEHLDKILSESTVTMNSEMTTAKDMLSPSMFSSLPLTESEASGDDTSDMFSKEFTTSSSLYKPSKSDQELTKTTGQISVSSSSDAVATGDQTTETYSREPVSTLDSTVTSTTHTFTSLNTGVSTGRTVTSQDVTSHTAATSVTVMEDKELTSKPSESTIIDASETISSSAQTEHLDKTLSESAVTIYSDMTTAKDLLSPSIFSSLPLTESEASGDDTSDVFSKEFTTSSSLYVTSKSDQELTKTTGQISVSSSSDAVSTGDHTTETHSREPVSTLDSTVTSTIHAFTSLNTGVSTGRTVTSLDVTSHTATTTVTIMEDKELSAKPSESTINNVAETLSSSAHTEHLDKTLSESAVSMTSDMTTANGLLSPSSIFSSLTSTESEASGDDTSEMFSNDLSTSSSLHTRTISDKDLTKTPSDKTETISDTLVTQDQTTKTHSREPVSSLDSTSSSTVHTLTSLSTEQSTGQTFTSQDVTSHTAATTVTVMDDKKLSSKPSESTIIDVSETLSSSAWPGHFNEKLSEITVTSTMTSEKTTVKDALSLSSFASVLLFTESEASGDDTSYNSVNEFTTSGSPLYSTPKSDQEFTTTPDTAETFSVSSSTDAESTRGQIETNSREPVSSPDSTVTTTEHTFTLSPGLSTRRTVTSQDITSHKATATVLENKKLSAKPSESTVTDVSETLFSYAQTGHIVQSTMLPKRTTSKDLHVTIKADDEISSNTASVKMQTEQAATLTLSTVPSIDMTNASSVWTLTHAEIPRIQPTERHQAESLSTFSSIISEKTVQQEVSSDEDRITLTTKSYDHYIVATDEAEIHETDQTSEPMRYESSSHSTSSTTELFSSTVQTVVTDSSSEQGSGDLSENEVVEDAGSGEISSAVVESIPPKVTPSEDKTTVVGFESITDFEVQPSENITAIIYVKTTVSGEARSVTRQEVITSQKEMVSLATENESSYTTTQPVSTRFTEYVVATQTTPVSSRPSHTITELTKLTNHTTESIHTAIGSSKPRHTSVATVESGHTATHTPAIQTTSGYFKQSQTSTVTESYEATSAPLRRRTMFTPSSSKSLSKHTTISSVDSEDDTTDDEGSGESPVIHVSSAATKMQPGSPTVLVTNTDFTELDRDITITQSLSSITSTFLDREGSGIVEDDQETTHQEGSGEEDRVSPTAKIYDNYTVATDKVEISEANRTSEPVSFSGSSYSTSLTTESTLLSSTVQTAVKSSSTENSEITAESEVDEDTGSGVALETQPQRTEVAPVAVVSSTSEASSGSGTQNSSLQPSTPEINFNGFSLLTTEYDKEFSSPEDPTDEISATTKSYEDLTVRTDEAEVYETEEKAGFSSAASFTSSTDFIHESTLSQFPSSLSSTLSTVTFTTSLPEDGSGEDSTEGDGAEDYGSGDDTTPVTSSPLLSKMKETTISITSFNSVRDGQYSTYKIVSHITTTPQMQSVFSSTNAEGTLVSETAKTEKEPLGGSVSESTATSFTPLETHSDVATSHTVLPSLMTSQGPVSTPTPPVFSKDNADQQVPQTSSVLIFTGEEEDEDMLFSTVTESMRDHSIKPDVITKDEIILDADTMSVSEQSSPFAPTIVTEEAGGVTPIFMMPHPSSIMTEEPEGSGMDGTQLHVPFETSTDELIVQQTTSTPDILQSSSTYVDEETQATQTETPEATDADVNEHSIDRHTSTESKQFTWETLTDDFSRDTLSTKDYNVKTSTLTPKSSQVSTDRVIDIVSAEEHQSEDVLNIQTLSTQSSKTRKGTSTASFHTESDQMSVTDSLTELMDLESVSMAEPAKTTASTHTETAVTDVNDLTADTEDTLDITNVDDIVSSSPTSDKVIQGSELTNTDISSGISEETTSALFSLTDDGSVDQTIEMLIGLSDSTDSPLTAADDSVSTSVETDIVFVTALPEAITVTDGDPYQQALSEMTVTHKPNTDTMTDEDVPLPSTTIPTPRISASIINMTTDIVTLVGSPSSTSIPGLSDKTETPIFSEEGRDDVIDYDTKTEPYKVESIPDFMNKTDIENKTALDISSEDVTSIDDITKPVGVKSFTTSQLDVATDFETTSQPNFETSFETISQADVETGFESTSQSKMYIGIEISSKPEDSATNIDGNTQAEVLNTETTSHLDIEKSFEITMQPDIKSVSRTESDASLTSSPTSITSGSDRSMSGEVNSSNTHLITTRVFDVTDKPSSVSINAEKSLEKEIVEHTTQPKQNDTEFRTTTQPQYDGSVTSSSLKSSSEEDSVITDIPSSHEVQVVILSTATTSPIPLTPETDVKIVSKETASRKQEATGQIEEAVTLATEIPIQETEGQMSSSVPTTLSESATPFASHENVSEATLVERLPPWSQNESSAADLAYTMTGQTVDIPGVHSCSDDVCLNGGSCAKIGSAQICSCPPGYSGAYCEIDIDECHTNPCRNGGTCIDGLNSFTCVCLPSYAGALCEQDTETCSYGWHKFQGHCYKYYPHRRNWDTAERECRLQGAHLASVLSHDEQQYINRLGHDYQWIGLNDKMFENDFRWTDGRVVQYENWRPNQPDSFFSSGEDCVVMIWHEDGQWNDVPCNYHLTFTCKKGTVSCSQPPLVHNARTFGQLRPRYEINSLIRYQCMDGFIQRHVPTVRCRGDGSWDLPRISCTSPSNFQSLYRRRYQTYRGVVRSYPKRSAEKSVDVLRRHHRHGVKHNRTQQ</sequence>
<feature type="region of interest" description="Disordered" evidence="16">
    <location>
        <begin position="279"/>
        <end position="311"/>
    </location>
</feature>
<dbReference type="PROSITE" id="PS50026">
    <property type="entry name" value="EGF_3"/>
    <property type="match status" value="2"/>
</dbReference>
<feature type="region of interest" description="Disordered" evidence="16">
    <location>
        <begin position="3398"/>
        <end position="3440"/>
    </location>
</feature>
<feature type="compositionally biased region" description="Low complexity" evidence="16">
    <location>
        <begin position="599"/>
        <end position="609"/>
    </location>
</feature>
<dbReference type="GO" id="GO:0060218">
    <property type="term" value="P:hematopoietic stem cell differentiation"/>
    <property type="evidence" value="ECO:0007669"/>
    <property type="project" value="UniProtKB-ARBA"/>
</dbReference>
<feature type="compositionally biased region" description="Polar residues" evidence="16">
    <location>
        <begin position="3232"/>
        <end position="3248"/>
    </location>
</feature>
<dbReference type="GO" id="GO:0005615">
    <property type="term" value="C:extracellular space"/>
    <property type="evidence" value="ECO:0007669"/>
    <property type="project" value="TreeGrafter"/>
</dbReference>
<dbReference type="Pfam" id="PF00059">
    <property type="entry name" value="Lectin_C"/>
    <property type="match status" value="1"/>
</dbReference>
<feature type="region of interest" description="Disordered" evidence="16">
    <location>
        <begin position="3221"/>
        <end position="3248"/>
    </location>
</feature>
<evidence type="ECO:0000259" key="18">
    <source>
        <dbReference type="PROSITE" id="PS50041"/>
    </source>
</evidence>
<feature type="compositionally biased region" description="Basic and acidic residues" evidence="16">
    <location>
        <begin position="3429"/>
        <end position="3440"/>
    </location>
</feature>
<feature type="compositionally biased region" description="Polar residues" evidence="16">
    <location>
        <begin position="660"/>
        <end position="685"/>
    </location>
</feature>
<feature type="region of interest" description="Disordered" evidence="16">
    <location>
        <begin position="438"/>
        <end position="472"/>
    </location>
</feature>
<dbReference type="FunFam" id="2.10.25.10:FF:000472">
    <property type="entry name" value="Uncharacterized protein, isoform A"/>
    <property type="match status" value="1"/>
</dbReference>
<evidence type="ECO:0000256" key="12">
    <source>
        <dbReference type="ARBA" id="ARBA00043896"/>
    </source>
</evidence>
<feature type="region of interest" description="Disordered" evidence="16">
    <location>
        <begin position="2003"/>
        <end position="2035"/>
    </location>
</feature>
<dbReference type="GO" id="GO:0042995">
    <property type="term" value="C:cell projection"/>
    <property type="evidence" value="ECO:0007669"/>
    <property type="project" value="UniProtKB-SubCell"/>
</dbReference>
<dbReference type="InterPro" id="IPR016187">
    <property type="entry name" value="CTDL_fold"/>
</dbReference>
<feature type="compositionally biased region" description="Polar residues" evidence="16">
    <location>
        <begin position="3031"/>
        <end position="3043"/>
    </location>
</feature>
<feature type="region of interest" description="Disordered" evidence="16">
    <location>
        <begin position="3502"/>
        <end position="3527"/>
    </location>
</feature>
<dbReference type="InterPro" id="IPR033987">
    <property type="entry name" value="CSPG_CTLD"/>
</dbReference>
<dbReference type="PROSITE" id="PS50923">
    <property type="entry name" value="SUSHI"/>
    <property type="match status" value="1"/>
</dbReference>
<feature type="compositionally biased region" description="Basic and acidic residues" evidence="16">
    <location>
        <begin position="1655"/>
        <end position="1665"/>
    </location>
</feature>
<dbReference type="Proteomes" id="UP001364617">
    <property type="component" value="Unassembled WGS sequence"/>
</dbReference>
<evidence type="ECO:0000313" key="20">
    <source>
        <dbReference type="EMBL" id="KAK7173535.1"/>
    </source>
</evidence>
<evidence type="ECO:0000256" key="5">
    <source>
        <dbReference type="ARBA" id="ARBA00022536"/>
    </source>
</evidence>
<dbReference type="GO" id="GO:0005886">
    <property type="term" value="C:plasma membrane"/>
    <property type="evidence" value="ECO:0007669"/>
    <property type="project" value="UniProtKB-ARBA"/>
</dbReference>
<feature type="compositionally biased region" description="Polar residues" evidence="16">
    <location>
        <begin position="1666"/>
        <end position="1682"/>
    </location>
</feature>
<dbReference type="Pfam" id="PF00008">
    <property type="entry name" value="EGF"/>
    <property type="match status" value="1"/>
</dbReference>
<feature type="compositionally biased region" description="Low complexity" evidence="16">
    <location>
        <begin position="2205"/>
        <end position="2223"/>
    </location>
</feature>
<feature type="compositionally biased region" description="Polar residues" evidence="16">
    <location>
        <begin position="2321"/>
        <end position="2379"/>
    </location>
</feature>
<feature type="compositionally biased region" description="Polar residues" evidence="16">
    <location>
        <begin position="2185"/>
        <end position="2197"/>
    </location>
</feature>
<dbReference type="InterPro" id="IPR001881">
    <property type="entry name" value="EGF-like_Ca-bd_dom"/>
</dbReference>
<feature type="compositionally biased region" description="Polar residues" evidence="16">
    <location>
        <begin position="2152"/>
        <end position="2167"/>
    </location>
</feature>
<dbReference type="SMART" id="SM00181">
    <property type="entry name" value="EGF"/>
    <property type="match status" value="2"/>
</dbReference>
<dbReference type="Pfam" id="PF00084">
    <property type="entry name" value="Sushi"/>
    <property type="match status" value="1"/>
</dbReference>
<feature type="region of interest" description="Disordered" evidence="16">
    <location>
        <begin position="921"/>
        <end position="945"/>
    </location>
</feature>
<feature type="region of interest" description="Disordered" evidence="16">
    <location>
        <begin position="2570"/>
        <end position="2633"/>
    </location>
</feature>
<feature type="region of interest" description="Disordered" evidence="16">
    <location>
        <begin position="1653"/>
        <end position="1700"/>
    </location>
</feature>
<evidence type="ECO:0000256" key="14">
    <source>
        <dbReference type="PROSITE-ProRule" id="PRU00076"/>
    </source>
</evidence>
<evidence type="ECO:0000256" key="6">
    <source>
        <dbReference type="ARBA" id="ARBA00022729"/>
    </source>
</evidence>
<feature type="region of interest" description="Disordered" evidence="16">
    <location>
        <begin position="1"/>
        <end position="42"/>
    </location>
</feature>
<dbReference type="FunFam" id="3.10.100.10:FF:000003">
    <property type="entry name" value="Versican core protein"/>
    <property type="match status" value="1"/>
</dbReference>
<feature type="region of interest" description="Disordered" evidence="16">
    <location>
        <begin position="2318"/>
        <end position="2411"/>
    </location>
</feature>
<feature type="compositionally biased region" description="Low complexity" evidence="16">
    <location>
        <begin position="3547"/>
        <end position="3560"/>
    </location>
</feature>
<dbReference type="InterPro" id="IPR000436">
    <property type="entry name" value="Sushi_SCR_CCP_dom"/>
</dbReference>
<evidence type="ECO:0000256" key="7">
    <source>
        <dbReference type="ARBA" id="ARBA00022737"/>
    </source>
</evidence>
<dbReference type="EMBL" id="JAYKXH010000003">
    <property type="protein sequence ID" value="KAK7173535.1"/>
    <property type="molecule type" value="Genomic_DNA"/>
</dbReference>
<feature type="compositionally biased region" description="Polar residues" evidence="16">
    <location>
        <begin position="785"/>
        <end position="797"/>
    </location>
</feature>
<evidence type="ECO:0000259" key="19">
    <source>
        <dbReference type="PROSITE" id="PS50923"/>
    </source>
</evidence>
<feature type="compositionally biased region" description="Polar residues" evidence="16">
    <location>
        <begin position="3904"/>
        <end position="3929"/>
    </location>
</feature>
<dbReference type="GO" id="GO:1901222">
    <property type="term" value="P:regulation of non-canonical NF-kappaB signal transduction"/>
    <property type="evidence" value="ECO:0007669"/>
    <property type="project" value="UniProtKB-ARBA"/>
</dbReference>
<feature type="compositionally biased region" description="Acidic residues" evidence="16">
    <location>
        <begin position="3138"/>
        <end position="3154"/>
    </location>
</feature>
<dbReference type="GO" id="GO:0002052">
    <property type="term" value="P:positive regulation of neuroblast proliferation"/>
    <property type="evidence" value="ECO:0007669"/>
    <property type="project" value="TreeGrafter"/>
</dbReference>
<keyword evidence="8 14" id="KW-1015">Disulfide bond</keyword>
<evidence type="ECO:0000256" key="13">
    <source>
        <dbReference type="ARBA" id="ARBA00044266"/>
    </source>
</evidence>
<dbReference type="GO" id="GO:0005509">
    <property type="term" value="F:calcium ion binding"/>
    <property type="evidence" value="ECO:0007669"/>
    <property type="project" value="InterPro"/>
</dbReference>
<feature type="compositionally biased region" description="Low complexity" evidence="16">
    <location>
        <begin position="279"/>
        <end position="294"/>
    </location>
</feature>
<keyword evidence="15" id="KW-0768">Sushi</keyword>
<feature type="region of interest" description="Disordered" evidence="16">
    <location>
        <begin position="82"/>
        <end position="135"/>
    </location>
</feature>
<feature type="disulfide bond" evidence="14">
    <location>
        <begin position="4150"/>
        <end position="4159"/>
    </location>
</feature>
<feature type="compositionally biased region" description="Basic and acidic residues" evidence="16">
    <location>
        <begin position="614"/>
        <end position="624"/>
    </location>
</feature>
<keyword evidence="9" id="KW-0325">Glycoprotein</keyword>
<dbReference type="InterPro" id="IPR035976">
    <property type="entry name" value="Sushi/SCR/CCP_sf"/>
</dbReference>
<protein>
    <recommendedName>
        <fullName evidence="13">PG-M</fullName>
    </recommendedName>
</protein>
<organism evidence="20 21">
    <name type="scientific">Phoxinus phoxinus</name>
    <name type="common">Eurasian minnow</name>
    <dbReference type="NCBI Taxonomy" id="58324"/>
    <lineage>
        <taxon>Eukaryota</taxon>
        <taxon>Metazoa</taxon>
        <taxon>Chordata</taxon>
        <taxon>Craniata</taxon>
        <taxon>Vertebrata</taxon>
        <taxon>Euteleostomi</taxon>
        <taxon>Actinopterygii</taxon>
        <taxon>Neopterygii</taxon>
        <taxon>Teleostei</taxon>
        <taxon>Ostariophysi</taxon>
        <taxon>Cypriniformes</taxon>
        <taxon>Leuciscidae</taxon>
        <taxon>Phoxininae</taxon>
        <taxon>Phoxinus</taxon>
    </lineage>
</organism>
<keyword evidence="10" id="KW-0966">Cell projection</keyword>
<feature type="compositionally biased region" description="Polar residues" evidence="16">
    <location>
        <begin position="2786"/>
        <end position="2806"/>
    </location>
</feature>
<feature type="compositionally biased region" description="Acidic residues" evidence="16">
    <location>
        <begin position="2835"/>
        <end position="2846"/>
    </location>
</feature>
<dbReference type="PANTHER" id="PTHR22804:SF6">
    <property type="entry name" value="VERSICAN CORE PROTEIN"/>
    <property type="match status" value="1"/>
</dbReference>
<dbReference type="Gene3D" id="2.10.70.10">
    <property type="entry name" value="Complement Module, domain 1"/>
    <property type="match status" value="1"/>
</dbReference>
<evidence type="ECO:0000256" key="4">
    <source>
        <dbReference type="ARBA" id="ARBA00022530"/>
    </source>
</evidence>
<feature type="domain" description="Sushi" evidence="19">
    <location>
        <begin position="4329"/>
        <end position="4389"/>
    </location>
</feature>
<feature type="compositionally biased region" description="Low complexity" evidence="16">
    <location>
        <begin position="1613"/>
        <end position="1622"/>
    </location>
</feature>
<dbReference type="Gene3D" id="3.10.100.10">
    <property type="entry name" value="Mannose-Binding Protein A, subunit A"/>
    <property type="match status" value="1"/>
</dbReference>
<feature type="compositionally biased region" description="Polar residues" evidence="16">
    <location>
        <begin position="3963"/>
        <end position="3984"/>
    </location>
</feature>
<evidence type="ECO:0000256" key="9">
    <source>
        <dbReference type="ARBA" id="ARBA00023180"/>
    </source>
</evidence>
<dbReference type="FunFam" id="2.10.70.10:FF:000003">
    <property type="entry name" value="Versican core protein"/>
    <property type="match status" value="1"/>
</dbReference>
<keyword evidence="11" id="KW-0373">Hyaluronic acid</keyword>
<feature type="compositionally biased region" description="Polar residues" evidence="16">
    <location>
        <begin position="625"/>
        <end position="641"/>
    </location>
</feature>
<feature type="disulfide bond" evidence="15">
    <location>
        <begin position="4360"/>
        <end position="4387"/>
    </location>
</feature>
<feature type="compositionally biased region" description="Polar residues" evidence="16">
    <location>
        <begin position="3156"/>
        <end position="3166"/>
    </location>
</feature>
<dbReference type="SUPFAM" id="SSF57196">
    <property type="entry name" value="EGF/Laminin"/>
    <property type="match status" value="1"/>
</dbReference>
<feature type="compositionally biased region" description="Polar residues" evidence="16">
    <location>
        <begin position="2392"/>
        <end position="2411"/>
    </location>
</feature>
<feature type="region of interest" description="Disordered" evidence="16">
    <location>
        <begin position="4415"/>
        <end position="4438"/>
    </location>
</feature>
<feature type="compositionally biased region" description="Basic residues" evidence="16">
    <location>
        <begin position="4424"/>
        <end position="4438"/>
    </location>
</feature>
<feature type="compositionally biased region" description="Polar residues" evidence="16">
    <location>
        <begin position="1832"/>
        <end position="1856"/>
    </location>
</feature>
<keyword evidence="7" id="KW-0677">Repeat</keyword>
<feature type="compositionally biased region" description="Polar residues" evidence="16">
    <location>
        <begin position="444"/>
        <end position="468"/>
    </location>
</feature>
<feature type="region of interest" description="Disordered" evidence="16">
    <location>
        <begin position="3962"/>
        <end position="3996"/>
    </location>
</feature>
<dbReference type="GO" id="GO:0007417">
    <property type="term" value="P:central nervous system development"/>
    <property type="evidence" value="ECO:0007669"/>
    <property type="project" value="TreeGrafter"/>
</dbReference>
<evidence type="ECO:0000256" key="3">
    <source>
        <dbReference type="ARBA" id="ARBA00022525"/>
    </source>
</evidence>
<keyword evidence="6" id="KW-0732">Signal</keyword>
<feature type="region of interest" description="Disordered" evidence="16">
    <location>
        <begin position="957"/>
        <end position="1032"/>
    </location>
</feature>
<dbReference type="CDD" id="cd03588">
    <property type="entry name" value="CLECT_CSPGs"/>
    <property type="match status" value="1"/>
</dbReference>
<dbReference type="PROSITE" id="PS01186">
    <property type="entry name" value="EGF_2"/>
    <property type="match status" value="1"/>
</dbReference>
<evidence type="ECO:0000256" key="15">
    <source>
        <dbReference type="PROSITE-ProRule" id="PRU00302"/>
    </source>
</evidence>
<feature type="compositionally biased region" description="Polar residues" evidence="16">
    <location>
        <begin position="1017"/>
        <end position="1032"/>
    </location>
</feature>
<feature type="compositionally biased region" description="Low complexity" evidence="16">
    <location>
        <begin position="1293"/>
        <end position="1303"/>
    </location>
</feature>
<dbReference type="GO" id="GO:0045202">
    <property type="term" value="C:synapse"/>
    <property type="evidence" value="ECO:0007669"/>
    <property type="project" value="TreeGrafter"/>
</dbReference>
<dbReference type="InterPro" id="IPR050691">
    <property type="entry name" value="Hyaluronan_bind_Proteoglycan"/>
</dbReference>
<comment type="caution">
    <text evidence="20">The sequence shown here is derived from an EMBL/GenBank/DDBJ whole genome shotgun (WGS) entry which is preliminary data.</text>
</comment>
<feature type="domain" description="EGF-like" evidence="17">
    <location>
        <begin position="4124"/>
        <end position="4160"/>
    </location>
</feature>
<feature type="compositionally biased region" description="Polar residues" evidence="16">
    <location>
        <begin position="10"/>
        <end position="28"/>
    </location>
</feature>
<feature type="compositionally biased region" description="Polar residues" evidence="16">
    <location>
        <begin position="2224"/>
        <end position="2239"/>
    </location>
</feature>
<dbReference type="GO" id="GO:0001501">
    <property type="term" value="P:skeletal system development"/>
    <property type="evidence" value="ECO:0007669"/>
    <property type="project" value="TreeGrafter"/>
</dbReference>
<keyword evidence="3" id="KW-0964">Secreted</keyword>
<feature type="region of interest" description="Disordered" evidence="16">
    <location>
        <begin position="234"/>
        <end position="260"/>
    </location>
</feature>
<dbReference type="PROSITE" id="PS01187">
    <property type="entry name" value="EGF_CA"/>
    <property type="match status" value="1"/>
</dbReference>
<comment type="function">
    <text evidence="12">May play a role in intercellular signaling and in connecting cells with the extracellular matrix. May take part in the regulation of cell motility, growth and differentiation. Binds hyaluronic acid.</text>
</comment>
<accession>A0AAN9DLL9</accession>
<feature type="region of interest" description="Disordered" evidence="16">
    <location>
        <begin position="785"/>
        <end position="824"/>
    </location>
</feature>